<accession>A0A0F9UV16</accession>
<feature type="transmembrane region" description="Helical" evidence="1">
    <location>
        <begin position="7"/>
        <end position="27"/>
    </location>
</feature>
<keyword evidence="1" id="KW-1133">Transmembrane helix</keyword>
<feature type="transmembrane region" description="Helical" evidence="1">
    <location>
        <begin position="33"/>
        <end position="50"/>
    </location>
</feature>
<keyword evidence="1" id="KW-0812">Transmembrane</keyword>
<protein>
    <submittedName>
        <fullName evidence="2">Uncharacterized protein</fullName>
    </submittedName>
</protein>
<organism evidence="2">
    <name type="scientific">marine sediment metagenome</name>
    <dbReference type="NCBI Taxonomy" id="412755"/>
    <lineage>
        <taxon>unclassified sequences</taxon>
        <taxon>metagenomes</taxon>
        <taxon>ecological metagenomes</taxon>
    </lineage>
</organism>
<reference evidence="2" key="1">
    <citation type="journal article" date="2015" name="Nature">
        <title>Complex archaea that bridge the gap between prokaryotes and eukaryotes.</title>
        <authorList>
            <person name="Spang A."/>
            <person name="Saw J.H."/>
            <person name="Jorgensen S.L."/>
            <person name="Zaremba-Niedzwiedzka K."/>
            <person name="Martijn J."/>
            <person name="Lind A.E."/>
            <person name="van Eijk R."/>
            <person name="Schleper C."/>
            <person name="Guy L."/>
            <person name="Ettema T.J."/>
        </authorList>
    </citation>
    <scope>NUCLEOTIDE SEQUENCE</scope>
</reference>
<gene>
    <name evidence="2" type="ORF">LCGC14_0174580</name>
</gene>
<sequence>MWYIFIILIKLILSLIITIWATMFVRGRELTETEIWIILIVFLWLYSMGVI</sequence>
<proteinExistence type="predicted"/>
<evidence type="ECO:0000256" key="1">
    <source>
        <dbReference type="SAM" id="Phobius"/>
    </source>
</evidence>
<dbReference type="AlphaFoldDB" id="A0A0F9UV16"/>
<name>A0A0F9UV16_9ZZZZ</name>
<evidence type="ECO:0000313" key="2">
    <source>
        <dbReference type="EMBL" id="KKN95589.1"/>
    </source>
</evidence>
<dbReference type="EMBL" id="LAZR01000069">
    <property type="protein sequence ID" value="KKN95589.1"/>
    <property type="molecule type" value="Genomic_DNA"/>
</dbReference>
<comment type="caution">
    <text evidence="2">The sequence shown here is derived from an EMBL/GenBank/DDBJ whole genome shotgun (WGS) entry which is preliminary data.</text>
</comment>
<keyword evidence="1" id="KW-0472">Membrane</keyword>